<dbReference type="Proteomes" id="UP000236642">
    <property type="component" value="Unassembled WGS sequence"/>
</dbReference>
<dbReference type="InterPro" id="IPR008972">
    <property type="entry name" value="Cupredoxin"/>
</dbReference>
<dbReference type="EMBL" id="BEHY01000001">
    <property type="protein sequence ID" value="GBD07841.1"/>
    <property type="molecule type" value="Genomic_DNA"/>
</dbReference>
<comment type="caution">
    <text evidence="3">The sequence shown here is derived from an EMBL/GenBank/DDBJ whole genome shotgun (WGS) entry which is preliminary data.</text>
</comment>
<keyword evidence="1" id="KW-1133">Transmembrane helix</keyword>
<keyword evidence="3" id="KW-0560">Oxidoreductase</keyword>
<feature type="transmembrane region" description="Helical" evidence="1">
    <location>
        <begin position="21"/>
        <end position="42"/>
    </location>
</feature>
<protein>
    <submittedName>
        <fullName evidence="3">Nitrous-oxide reductase</fullName>
        <ecNumber evidence="3">1.7.2.4</ecNumber>
    </submittedName>
</protein>
<keyword evidence="1" id="KW-0472">Membrane</keyword>
<dbReference type="Gene3D" id="2.60.40.420">
    <property type="entry name" value="Cupredoxins - blue copper proteins"/>
    <property type="match status" value="1"/>
</dbReference>
<accession>A0A2H5Y323</accession>
<evidence type="ECO:0000259" key="2">
    <source>
        <dbReference type="Pfam" id="PF13473"/>
    </source>
</evidence>
<dbReference type="InterPro" id="IPR028096">
    <property type="entry name" value="EfeO_Cupredoxin"/>
</dbReference>
<gene>
    <name evidence="3" type="primary">nosZ_1</name>
    <name evidence="3" type="ORF">HRbin22_00067</name>
</gene>
<dbReference type="Pfam" id="PF13473">
    <property type="entry name" value="Cupredoxin_1"/>
    <property type="match status" value="1"/>
</dbReference>
<dbReference type="EC" id="1.7.2.4" evidence="3"/>
<dbReference type="SUPFAM" id="SSF49503">
    <property type="entry name" value="Cupredoxins"/>
    <property type="match status" value="1"/>
</dbReference>
<proteinExistence type="predicted"/>
<evidence type="ECO:0000313" key="3">
    <source>
        <dbReference type="EMBL" id="GBD07841.1"/>
    </source>
</evidence>
<keyword evidence="1" id="KW-0812">Transmembrane</keyword>
<name>A0A2H5Y323_9CHLR</name>
<evidence type="ECO:0000313" key="4">
    <source>
        <dbReference type="Proteomes" id="UP000236642"/>
    </source>
</evidence>
<sequence>MTSMARKKRGKPRRDRWFRRVAFLGIAGASLALAGALLWPLLPGIPPGPGGDATGEPGRTIRMTISMGGFDPYEIRVRAGETVVLKIWNPDSPYHIDGGGQHQFAIDELGINLMIPPRSTRVLTFKADRPGVFTFYCDVCCGGRANPAMVGKLIVEG</sequence>
<feature type="domain" description="EfeO-type cupredoxin-like" evidence="2">
    <location>
        <begin position="59"/>
        <end position="155"/>
    </location>
</feature>
<dbReference type="GO" id="GO:0050304">
    <property type="term" value="F:nitrous-oxide reductase activity"/>
    <property type="evidence" value="ECO:0007669"/>
    <property type="project" value="UniProtKB-EC"/>
</dbReference>
<evidence type="ECO:0000256" key="1">
    <source>
        <dbReference type="SAM" id="Phobius"/>
    </source>
</evidence>
<organism evidence="3 4">
    <name type="scientific">Candidatus Thermoflexus japonica</name>
    <dbReference type="NCBI Taxonomy" id="2035417"/>
    <lineage>
        <taxon>Bacteria</taxon>
        <taxon>Bacillati</taxon>
        <taxon>Chloroflexota</taxon>
        <taxon>Thermoflexia</taxon>
        <taxon>Thermoflexales</taxon>
        <taxon>Thermoflexaceae</taxon>
        <taxon>Thermoflexus</taxon>
    </lineage>
</organism>
<dbReference type="AlphaFoldDB" id="A0A2H5Y323"/>
<reference evidence="4" key="1">
    <citation type="submission" date="2017-09" db="EMBL/GenBank/DDBJ databases">
        <title>Metaegenomics of thermophilic ammonia-oxidizing enrichment culture.</title>
        <authorList>
            <person name="Kato S."/>
            <person name="Suzuki K."/>
        </authorList>
    </citation>
    <scope>NUCLEOTIDE SEQUENCE [LARGE SCALE GENOMIC DNA]</scope>
</reference>